<sequence>MLIRKIDWAIPFNTLELILLDRDDDLVDLERVVSFFLIQVPGTPLPATADKIQQQKSFFSTRHNARLPYLKA</sequence>
<proteinExistence type="predicted"/>
<accession>A0A7W6ZPF7</accession>
<gene>
    <name evidence="1" type="ORF">GGE60_000419</name>
</gene>
<keyword evidence="2" id="KW-1185">Reference proteome</keyword>
<dbReference type="Proteomes" id="UP000543836">
    <property type="component" value="Unassembled WGS sequence"/>
</dbReference>
<name>A0A7W6ZPF7_9HYPH</name>
<protein>
    <submittedName>
        <fullName evidence="1">Uncharacterized protein</fullName>
    </submittedName>
</protein>
<comment type="caution">
    <text evidence="1">The sequence shown here is derived from an EMBL/GenBank/DDBJ whole genome shotgun (WGS) entry which is preliminary data.</text>
</comment>
<dbReference type="EMBL" id="JACIIG010000001">
    <property type="protein sequence ID" value="MBB4566331.1"/>
    <property type="molecule type" value="Genomic_DNA"/>
</dbReference>
<reference evidence="1 2" key="1">
    <citation type="submission" date="2020-08" db="EMBL/GenBank/DDBJ databases">
        <title>Genomic Encyclopedia of Type Strains, Phase IV (KMG-V): Genome sequencing to study the core and pangenomes of soil and plant-associated prokaryotes.</title>
        <authorList>
            <person name="Whitman W."/>
        </authorList>
    </citation>
    <scope>NUCLEOTIDE SEQUENCE [LARGE SCALE GENOMIC DNA]</scope>
    <source>
        <strain evidence="1 2">SEMIA 492</strain>
    </source>
</reference>
<dbReference type="AlphaFoldDB" id="A0A7W6ZPF7"/>
<evidence type="ECO:0000313" key="2">
    <source>
        <dbReference type="Proteomes" id="UP000543836"/>
    </source>
</evidence>
<evidence type="ECO:0000313" key="1">
    <source>
        <dbReference type="EMBL" id="MBB4566331.1"/>
    </source>
</evidence>
<organism evidence="1 2">
    <name type="scientific">Rhizobium leucaenae</name>
    <dbReference type="NCBI Taxonomy" id="29450"/>
    <lineage>
        <taxon>Bacteria</taxon>
        <taxon>Pseudomonadati</taxon>
        <taxon>Pseudomonadota</taxon>
        <taxon>Alphaproteobacteria</taxon>
        <taxon>Hyphomicrobiales</taxon>
        <taxon>Rhizobiaceae</taxon>
        <taxon>Rhizobium/Agrobacterium group</taxon>
        <taxon>Rhizobium</taxon>
    </lineage>
</organism>